<dbReference type="VEuPathDB" id="VectorBase:AALF025127"/>
<evidence type="ECO:0000256" key="4">
    <source>
        <dbReference type="ARBA" id="ARBA00022729"/>
    </source>
</evidence>
<protein>
    <submittedName>
        <fullName evidence="6">Putative salivary odorant binding protein 1</fullName>
    </submittedName>
</protein>
<organism evidence="6">
    <name type="scientific">Aedes albopictus</name>
    <name type="common">Asian tiger mosquito</name>
    <name type="synonym">Stegomyia albopicta</name>
    <dbReference type="NCBI Taxonomy" id="7160"/>
    <lineage>
        <taxon>Eukaryota</taxon>
        <taxon>Metazoa</taxon>
        <taxon>Ecdysozoa</taxon>
        <taxon>Arthropoda</taxon>
        <taxon>Hexapoda</taxon>
        <taxon>Insecta</taxon>
        <taxon>Pterygota</taxon>
        <taxon>Neoptera</taxon>
        <taxon>Endopterygota</taxon>
        <taxon>Diptera</taxon>
        <taxon>Nematocera</taxon>
        <taxon>Culicoidea</taxon>
        <taxon>Culicidae</taxon>
        <taxon>Culicinae</taxon>
        <taxon>Aedini</taxon>
        <taxon>Aedes</taxon>
        <taxon>Stegomyia</taxon>
    </lineage>
</organism>
<comment type="subcellular location">
    <subcellularLocation>
        <location evidence="1">Secreted</location>
    </subcellularLocation>
</comment>
<comment type="similarity">
    <text evidence="2">Belongs to the PBP/GOBP family.</text>
</comment>
<sequence>NSIKVVYQLDTCIQFISNCSRLDTMKVLVATFLLLGILFHLSESARFTEEDYRIFRQKCAKILQSSTGTVEKAEQKNFHVDSEEMNCLIRCVGIISGFYDDETGTNWDLVREQLNEKEGFEEHRQATTACMEALPAEELASGVCRKSYLSFRC</sequence>
<dbReference type="PANTHER" id="PTHR11857">
    <property type="entry name" value="ODORANT BINDING PROTEIN-RELATED"/>
    <property type="match status" value="1"/>
</dbReference>
<dbReference type="PANTHER" id="PTHR11857:SF46">
    <property type="entry name" value="GENERAL ODORANT-BINDING PROTEIN 99A-RELATED"/>
    <property type="match status" value="1"/>
</dbReference>
<proteinExistence type="evidence at transcript level"/>
<dbReference type="InterPro" id="IPR036728">
    <property type="entry name" value="PBP_GOBP_sf"/>
</dbReference>
<evidence type="ECO:0000256" key="5">
    <source>
        <dbReference type="ARBA" id="ARBA00023157"/>
    </source>
</evidence>
<dbReference type="SUPFAM" id="SSF47565">
    <property type="entry name" value="Insect pheromone/odorant-binding proteins"/>
    <property type="match status" value="1"/>
</dbReference>
<dbReference type="GO" id="GO:0007608">
    <property type="term" value="P:sensory perception of smell"/>
    <property type="evidence" value="ECO:0007669"/>
    <property type="project" value="TreeGrafter"/>
</dbReference>
<evidence type="ECO:0000313" key="6">
    <source>
        <dbReference type="EMBL" id="JAC08143.1"/>
    </source>
</evidence>
<keyword evidence="5" id="KW-1015">Disulfide bond</keyword>
<keyword evidence="4" id="KW-0732">Signal</keyword>
<dbReference type="VEuPathDB" id="VectorBase:AALC636_017055"/>
<name>A0A023EFF1_AEDAL</name>
<dbReference type="Pfam" id="PF01395">
    <property type="entry name" value="PBP_GOBP"/>
    <property type="match status" value="1"/>
</dbReference>
<accession>A0A023EFF1</accession>
<evidence type="ECO:0000256" key="2">
    <source>
        <dbReference type="ARBA" id="ARBA00008098"/>
    </source>
</evidence>
<evidence type="ECO:0000256" key="1">
    <source>
        <dbReference type="ARBA" id="ARBA00004613"/>
    </source>
</evidence>
<dbReference type="GO" id="GO:0005615">
    <property type="term" value="C:extracellular space"/>
    <property type="evidence" value="ECO:0007669"/>
    <property type="project" value="TreeGrafter"/>
</dbReference>
<feature type="non-terminal residue" evidence="6">
    <location>
        <position position="153"/>
    </location>
</feature>
<dbReference type="AlphaFoldDB" id="A0A023EFF1"/>
<dbReference type="GO" id="GO:0005549">
    <property type="term" value="F:odorant binding"/>
    <property type="evidence" value="ECO:0007669"/>
    <property type="project" value="InterPro"/>
</dbReference>
<dbReference type="EMBL" id="GAPW01005455">
    <property type="protein sequence ID" value="JAC08143.1"/>
    <property type="molecule type" value="mRNA"/>
</dbReference>
<dbReference type="CDD" id="cd23992">
    <property type="entry name" value="PBP_GOBP"/>
    <property type="match status" value="1"/>
</dbReference>
<feature type="non-terminal residue" evidence="6">
    <location>
        <position position="1"/>
    </location>
</feature>
<evidence type="ECO:0000256" key="3">
    <source>
        <dbReference type="ARBA" id="ARBA00022525"/>
    </source>
</evidence>
<keyword evidence="3" id="KW-0964">Secreted</keyword>
<dbReference type="Gene3D" id="1.10.238.20">
    <property type="entry name" value="Pheromone/general odorant binding protein domain"/>
    <property type="match status" value="1"/>
</dbReference>
<dbReference type="InterPro" id="IPR006170">
    <property type="entry name" value="PBP/GOBP"/>
</dbReference>
<reference evidence="6" key="1">
    <citation type="journal article" date="2014" name="PLoS Negl. Trop. Dis.">
        <title>Identification and characterization of seminal fluid proteins in the Asian tiger mosquito, Aedes albopictus.</title>
        <authorList>
            <person name="Boes K.E."/>
            <person name="Ribeiro J.M."/>
            <person name="Wong A."/>
            <person name="Harrington L.C."/>
            <person name="Wolfner M.F."/>
            <person name="Sirot L.K."/>
        </authorList>
    </citation>
    <scope>NUCLEOTIDE SEQUENCE</scope>
    <source>
        <tissue evidence="6">Reproductive organs</tissue>
    </source>
</reference>